<dbReference type="eggNOG" id="ENOG503025Y">
    <property type="taxonomic scope" value="Bacteria"/>
</dbReference>
<evidence type="ECO:0000313" key="2">
    <source>
        <dbReference type="Proteomes" id="UP000013782"/>
    </source>
</evidence>
<accession>R2T4L9</accession>
<name>R2T4L9_9ENTE</name>
<dbReference type="OrthoDB" id="9805708at2"/>
<gene>
    <name evidence="1" type="ORF">UAU_01619</name>
</gene>
<dbReference type="Proteomes" id="UP000013782">
    <property type="component" value="Unassembled WGS sequence"/>
</dbReference>
<dbReference type="STRING" id="160454.RV10_GL001731"/>
<protein>
    <submittedName>
        <fullName evidence="1">Uncharacterized protein</fullName>
    </submittedName>
</protein>
<reference evidence="1 2" key="1">
    <citation type="submission" date="2013-02" db="EMBL/GenBank/DDBJ databases">
        <title>The Genome Sequence of Enterococcus pallens BAA-351.</title>
        <authorList>
            <consortium name="The Broad Institute Genome Sequencing Platform"/>
            <consortium name="The Broad Institute Genome Sequencing Center for Infectious Disease"/>
            <person name="Earl A.M."/>
            <person name="Gilmore M.S."/>
            <person name="Lebreton F."/>
            <person name="Walker B."/>
            <person name="Young S.K."/>
            <person name="Zeng Q."/>
            <person name="Gargeya S."/>
            <person name="Fitzgerald M."/>
            <person name="Haas B."/>
            <person name="Abouelleil A."/>
            <person name="Alvarado L."/>
            <person name="Arachchi H.M."/>
            <person name="Berlin A.M."/>
            <person name="Chapman S.B."/>
            <person name="Dewar J."/>
            <person name="Goldberg J."/>
            <person name="Griggs A."/>
            <person name="Gujja S."/>
            <person name="Hansen M."/>
            <person name="Howarth C."/>
            <person name="Imamovic A."/>
            <person name="Larimer J."/>
            <person name="McCowan C."/>
            <person name="Murphy C."/>
            <person name="Neiman D."/>
            <person name="Pearson M."/>
            <person name="Priest M."/>
            <person name="Roberts A."/>
            <person name="Saif S."/>
            <person name="Shea T."/>
            <person name="Sisk P."/>
            <person name="Sykes S."/>
            <person name="Wortman J."/>
            <person name="Nusbaum C."/>
            <person name="Birren B."/>
        </authorList>
    </citation>
    <scope>NUCLEOTIDE SEQUENCE [LARGE SCALE GENOMIC DNA]</scope>
    <source>
        <strain evidence="1 2">ATCC BAA-351</strain>
    </source>
</reference>
<organism evidence="1 2">
    <name type="scientific">Enterococcus pallens ATCC BAA-351</name>
    <dbReference type="NCBI Taxonomy" id="1158607"/>
    <lineage>
        <taxon>Bacteria</taxon>
        <taxon>Bacillati</taxon>
        <taxon>Bacillota</taxon>
        <taxon>Bacilli</taxon>
        <taxon>Lactobacillales</taxon>
        <taxon>Enterococcaceae</taxon>
        <taxon>Enterococcus</taxon>
    </lineage>
</organism>
<keyword evidence="2" id="KW-1185">Reference proteome</keyword>
<dbReference type="AlphaFoldDB" id="R2T4L9"/>
<comment type="caution">
    <text evidence="1">The sequence shown here is derived from an EMBL/GenBank/DDBJ whole genome shotgun (WGS) entry which is preliminary data.</text>
</comment>
<evidence type="ECO:0000313" key="1">
    <source>
        <dbReference type="EMBL" id="EOH95204.1"/>
    </source>
</evidence>
<dbReference type="HOGENOM" id="CLU_1785754_0_0_9"/>
<proteinExistence type="predicted"/>
<dbReference type="RefSeq" id="WP_010756625.1">
    <property type="nucleotide sequence ID" value="NZ_ASWD01000006.1"/>
</dbReference>
<dbReference type="PATRIC" id="fig|1158607.3.peg.1589"/>
<sequence>MTCPECYSEQSRITPLLNPKDCLENHQQYICGTCGRCICIQADEKRGLRRWNFPFKTAEIAQLYLRAADVTTQNNCGIYEIISNNGRKAYKIFPQQVDFETYLKQHNKSATQMTPVYQKAHFEEFPESDIRYLTADELAAYLQERE</sequence>
<dbReference type="EMBL" id="AJAQ01000013">
    <property type="protein sequence ID" value="EOH95204.1"/>
    <property type="molecule type" value="Genomic_DNA"/>
</dbReference>